<sequence>MLYLNEDRKMLREQPTSIEPIQLLYLNKTNLDTKAIDIMIEPIQLLYLNNKNHLMSKAGLH</sequence>
<protein>
    <submittedName>
        <fullName evidence="1">Uncharacterized protein</fullName>
    </submittedName>
</protein>
<organism evidence="1">
    <name type="scientific">uncultured Sulfurovum sp</name>
    <dbReference type="NCBI Taxonomy" id="269237"/>
    <lineage>
        <taxon>Bacteria</taxon>
        <taxon>Pseudomonadati</taxon>
        <taxon>Campylobacterota</taxon>
        <taxon>Epsilonproteobacteria</taxon>
        <taxon>Campylobacterales</taxon>
        <taxon>Sulfurovaceae</taxon>
        <taxon>Sulfurovum</taxon>
        <taxon>environmental samples</taxon>
    </lineage>
</organism>
<dbReference type="AlphaFoldDB" id="A0A6S6SFW3"/>
<reference evidence="1" key="1">
    <citation type="submission" date="2020-01" db="EMBL/GenBank/DDBJ databases">
        <authorList>
            <person name="Meier V. D."/>
            <person name="Meier V D."/>
        </authorList>
    </citation>
    <scope>NUCLEOTIDE SEQUENCE</scope>
    <source>
        <strain evidence="1">HLG_WM_MAG_05</strain>
    </source>
</reference>
<gene>
    <name evidence="1" type="ORF">HELGO_WM10522</name>
</gene>
<accession>A0A6S6SFW3</accession>
<proteinExistence type="predicted"/>
<name>A0A6S6SFW3_9BACT</name>
<evidence type="ECO:0000313" key="1">
    <source>
        <dbReference type="EMBL" id="CAA6802202.1"/>
    </source>
</evidence>
<dbReference type="EMBL" id="CACVAU010000006">
    <property type="protein sequence ID" value="CAA6802202.1"/>
    <property type="molecule type" value="Genomic_DNA"/>
</dbReference>